<protein>
    <submittedName>
        <fullName evidence="1">Uncharacterized protein</fullName>
    </submittedName>
</protein>
<dbReference type="OrthoDB" id="2671350at2759"/>
<name>A0A1J8QQ40_9AGAM</name>
<evidence type="ECO:0000313" key="1">
    <source>
        <dbReference type="EMBL" id="OJA13860.1"/>
    </source>
</evidence>
<comment type="caution">
    <text evidence="1">The sequence shown here is derived from an EMBL/GenBank/DDBJ whole genome shotgun (WGS) entry which is preliminary data.</text>
</comment>
<evidence type="ECO:0000313" key="2">
    <source>
        <dbReference type="Proteomes" id="UP000183567"/>
    </source>
</evidence>
<sequence>MRHVPSVHPSQDTSVDDMQHMTCALQAAEMQRLLRAEVTLDIVESWIDKAQTQIPSATSCDVLRAIRNELAVIATTLTKVEHKFLHHFSQKSAGSVV</sequence>
<dbReference type="AlphaFoldDB" id="A0A1J8QQ40"/>
<keyword evidence="2" id="KW-1185">Reference proteome</keyword>
<dbReference type="EMBL" id="LVVM01004007">
    <property type="protein sequence ID" value="OJA13860.1"/>
    <property type="molecule type" value="Genomic_DNA"/>
</dbReference>
<reference evidence="1 2" key="1">
    <citation type="submission" date="2016-03" db="EMBL/GenBank/DDBJ databases">
        <title>Comparative genomics of the ectomycorrhizal sister species Rhizopogon vinicolor and Rhizopogon vesiculosus (Basidiomycota: Boletales) reveals a divergence of the mating type B locus.</title>
        <authorList>
            <person name="Mujic A.B."/>
            <person name="Kuo A."/>
            <person name="Tritt A."/>
            <person name="Lipzen A."/>
            <person name="Chen C."/>
            <person name="Johnson J."/>
            <person name="Sharma A."/>
            <person name="Barry K."/>
            <person name="Grigoriev I.V."/>
            <person name="Spatafora J.W."/>
        </authorList>
    </citation>
    <scope>NUCLEOTIDE SEQUENCE [LARGE SCALE GENOMIC DNA]</scope>
    <source>
        <strain evidence="1 2">AM-OR11-056</strain>
    </source>
</reference>
<organism evidence="1 2">
    <name type="scientific">Rhizopogon vesiculosus</name>
    <dbReference type="NCBI Taxonomy" id="180088"/>
    <lineage>
        <taxon>Eukaryota</taxon>
        <taxon>Fungi</taxon>
        <taxon>Dikarya</taxon>
        <taxon>Basidiomycota</taxon>
        <taxon>Agaricomycotina</taxon>
        <taxon>Agaricomycetes</taxon>
        <taxon>Agaricomycetidae</taxon>
        <taxon>Boletales</taxon>
        <taxon>Suillineae</taxon>
        <taxon>Rhizopogonaceae</taxon>
        <taxon>Rhizopogon</taxon>
    </lineage>
</organism>
<proteinExistence type="predicted"/>
<accession>A0A1J8QQ40</accession>
<gene>
    <name evidence="1" type="ORF">AZE42_11119</name>
</gene>
<dbReference type="Proteomes" id="UP000183567">
    <property type="component" value="Unassembled WGS sequence"/>
</dbReference>